<feature type="region of interest" description="Disordered" evidence="8">
    <location>
        <begin position="67"/>
        <end position="87"/>
    </location>
</feature>
<name>A0ABR3XXQ7_9PEZI</name>
<evidence type="ECO:0000256" key="2">
    <source>
        <dbReference type="ARBA" id="ARBA00009765"/>
    </source>
</evidence>
<reference evidence="9 10" key="1">
    <citation type="journal article" date="2024" name="Commun. Biol.">
        <title>Comparative genomic analysis of thermophilic fungi reveals convergent evolutionary adaptations and gene losses.</title>
        <authorList>
            <person name="Steindorff A.S."/>
            <person name="Aguilar-Pontes M.V."/>
            <person name="Robinson A.J."/>
            <person name="Andreopoulos B."/>
            <person name="LaButti K."/>
            <person name="Kuo A."/>
            <person name="Mondo S."/>
            <person name="Riley R."/>
            <person name="Otillar R."/>
            <person name="Haridas S."/>
            <person name="Lipzen A."/>
            <person name="Grimwood J."/>
            <person name="Schmutz J."/>
            <person name="Clum A."/>
            <person name="Reid I.D."/>
            <person name="Moisan M.C."/>
            <person name="Butler G."/>
            <person name="Nguyen T.T.M."/>
            <person name="Dewar K."/>
            <person name="Conant G."/>
            <person name="Drula E."/>
            <person name="Henrissat B."/>
            <person name="Hansel C."/>
            <person name="Singer S."/>
            <person name="Hutchinson M.I."/>
            <person name="de Vries R.P."/>
            <person name="Natvig D.O."/>
            <person name="Powell A.J."/>
            <person name="Tsang A."/>
            <person name="Grigoriev I.V."/>
        </authorList>
    </citation>
    <scope>NUCLEOTIDE SEQUENCE [LARGE SCALE GENOMIC DNA]</scope>
    <source>
        <strain evidence="9 10">ATCC 24622</strain>
    </source>
</reference>
<keyword evidence="10" id="KW-1185">Reference proteome</keyword>
<keyword evidence="7" id="KW-0472">Membrane</keyword>
<evidence type="ECO:0000256" key="4">
    <source>
        <dbReference type="ARBA" id="ARBA00022475"/>
    </source>
</evidence>
<keyword evidence="3" id="KW-0813">Transport</keyword>
<feature type="region of interest" description="Disordered" evidence="8">
    <location>
        <begin position="1"/>
        <end position="33"/>
    </location>
</feature>
<evidence type="ECO:0000313" key="10">
    <source>
        <dbReference type="Proteomes" id="UP001586593"/>
    </source>
</evidence>
<dbReference type="InterPro" id="IPR045861">
    <property type="entry name" value="CorA_cytoplasmic_dom"/>
</dbReference>
<evidence type="ECO:0000256" key="3">
    <source>
        <dbReference type="ARBA" id="ARBA00022448"/>
    </source>
</evidence>
<evidence type="ECO:0000256" key="7">
    <source>
        <dbReference type="ARBA" id="ARBA00023136"/>
    </source>
</evidence>
<dbReference type="Gene3D" id="1.20.58.340">
    <property type="entry name" value="Magnesium transport protein CorA, transmembrane region"/>
    <property type="match status" value="2"/>
</dbReference>
<proteinExistence type="inferred from homology"/>
<comment type="subcellular location">
    <subcellularLocation>
        <location evidence="1">Cell membrane</location>
        <topology evidence="1">Multi-pass membrane protein</topology>
    </subcellularLocation>
</comment>
<gene>
    <name evidence="9" type="ORF">VTK73DRAFT_5149</name>
</gene>
<dbReference type="PANTHER" id="PTHR46494:SF1">
    <property type="entry name" value="CORA FAMILY METAL ION TRANSPORTER (EUROFUNG)"/>
    <property type="match status" value="1"/>
</dbReference>
<organism evidence="9 10">
    <name type="scientific">Phialemonium thermophilum</name>
    <dbReference type="NCBI Taxonomy" id="223376"/>
    <lineage>
        <taxon>Eukaryota</taxon>
        <taxon>Fungi</taxon>
        <taxon>Dikarya</taxon>
        <taxon>Ascomycota</taxon>
        <taxon>Pezizomycotina</taxon>
        <taxon>Sordariomycetes</taxon>
        <taxon>Sordariomycetidae</taxon>
        <taxon>Cephalothecales</taxon>
        <taxon>Cephalothecaceae</taxon>
        <taxon>Phialemonium</taxon>
    </lineage>
</organism>
<dbReference type="InterPro" id="IPR045863">
    <property type="entry name" value="CorA_TM1_TM2"/>
</dbReference>
<evidence type="ECO:0000256" key="5">
    <source>
        <dbReference type="ARBA" id="ARBA00022692"/>
    </source>
</evidence>
<dbReference type="SUPFAM" id="SSF144083">
    <property type="entry name" value="Magnesium transport protein CorA, transmembrane region"/>
    <property type="match status" value="1"/>
</dbReference>
<evidence type="ECO:0000256" key="1">
    <source>
        <dbReference type="ARBA" id="ARBA00004651"/>
    </source>
</evidence>
<keyword evidence="4" id="KW-1003">Cell membrane</keyword>
<dbReference type="InterPro" id="IPR002523">
    <property type="entry name" value="MgTranspt_CorA/ZnTranspt_ZntB"/>
</dbReference>
<keyword evidence="5" id="KW-0812">Transmembrane</keyword>
<feature type="region of interest" description="Disordered" evidence="8">
    <location>
        <begin position="110"/>
        <end position="133"/>
    </location>
</feature>
<sequence length="566" mass="62711">MSGEDNPSPFPAERVESSRAPTNTFPETRSVVGAVPQEAAQVHRGENNDRRHLQELSGASFRAPFQSTTHSDSVLTAGGCEETRNNPIPIRRRSTRAATFRPVQDFEEFDFRPGWHPGSEPGLDPTKPDGGHATMPTPFAPSEICVVDFSQSQISIQRFNNDSLVSFLEKAQPSWVKCRWVNVKGLSWDVIQALGRSKGLHRLAIEDILNVRNRTKVDWYPTHAFIIMTLQKLVHICDSDEEYSDSDDVSGKGSSTAQSVQSKSRVARWTRNVVGGTGKKANDVSRQGIEKGLTREPRSWSGSVGRPAIRTIQEYQGSSNEARTEYMRRHSTLVGKQLAVAAEQVCIFLTNDNTIISFFEMSVEEVENPIIRRLHTADTILRQSCDASMLGQAIIDAIIDLAIPVTACYSDVVGDLELDVLTRPNIDHTKSLYIIITEINKILSFINPIISLIGALRDHITPMTQEAATIALQNPLEGVIVTPMTNTYLGDVYDHCVLIADSLQQTRGSAEGMIDLIFNTISASQNESMKQLSVVSIIFLPLTFLTGYFGQNFQPFSDLDRGISFL</sequence>
<dbReference type="SUPFAM" id="SSF143865">
    <property type="entry name" value="CorA soluble domain-like"/>
    <property type="match status" value="1"/>
</dbReference>
<dbReference type="PANTHER" id="PTHR46494">
    <property type="entry name" value="CORA FAMILY METAL ION TRANSPORTER (EUROFUNG)"/>
    <property type="match status" value="1"/>
</dbReference>
<comment type="caution">
    <text evidence="9">The sequence shown here is derived from an EMBL/GenBank/DDBJ whole genome shotgun (WGS) entry which is preliminary data.</text>
</comment>
<dbReference type="EMBL" id="JAZHXJ010000029">
    <property type="protein sequence ID" value="KAL1880764.1"/>
    <property type="molecule type" value="Genomic_DNA"/>
</dbReference>
<dbReference type="Gene3D" id="3.30.460.20">
    <property type="entry name" value="CorA soluble domain-like"/>
    <property type="match status" value="1"/>
</dbReference>
<evidence type="ECO:0000256" key="8">
    <source>
        <dbReference type="SAM" id="MobiDB-lite"/>
    </source>
</evidence>
<keyword evidence="6" id="KW-1133">Transmembrane helix</keyword>
<evidence type="ECO:0000256" key="6">
    <source>
        <dbReference type="ARBA" id="ARBA00022989"/>
    </source>
</evidence>
<dbReference type="Pfam" id="PF01544">
    <property type="entry name" value="CorA"/>
    <property type="match status" value="1"/>
</dbReference>
<evidence type="ECO:0000313" key="9">
    <source>
        <dbReference type="EMBL" id="KAL1880764.1"/>
    </source>
</evidence>
<accession>A0ABR3XXQ7</accession>
<comment type="similarity">
    <text evidence="2">Belongs to the CorA metal ion transporter (MIT) (TC 1.A.35) family.</text>
</comment>
<protein>
    <submittedName>
        <fullName evidence="9">Uncharacterized protein</fullName>
    </submittedName>
</protein>
<dbReference type="Proteomes" id="UP001586593">
    <property type="component" value="Unassembled WGS sequence"/>
</dbReference>